<dbReference type="GO" id="GO:0003700">
    <property type="term" value="F:DNA-binding transcription factor activity"/>
    <property type="evidence" value="ECO:0007669"/>
    <property type="project" value="InterPro"/>
</dbReference>
<dbReference type="PANTHER" id="PTHR47894">
    <property type="entry name" value="HTH-TYPE TRANSCRIPTIONAL REGULATOR GADX"/>
    <property type="match status" value="1"/>
</dbReference>
<evidence type="ECO:0000259" key="4">
    <source>
        <dbReference type="PROSITE" id="PS01124"/>
    </source>
</evidence>
<protein>
    <submittedName>
        <fullName evidence="5">AraC family transcriptional regulator</fullName>
    </submittedName>
</protein>
<proteinExistence type="predicted"/>
<feature type="domain" description="HTH araC/xylS-type" evidence="4">
    <location>
        <begin position="238"/>
        <end position="336"/>
    </location>
</feature>
<dbReference type="PANTHER" id="PTHR47894:SF1">
    <property type="entry name" value="HTH-TYPE TRANSCRIPTIONAL REGULATOR VQSM"/>
    <property type="match status" value="1"/>
</dbReference>
<dbReference type="Pfam" id="PF12625">
    <property type="entry name" value="Arabinose_bd"/>
    <property type="match status" value="1"/>
</dbReference>
<name>A0A944CFB0_9HYPH</name>
<evidence type="ECO:0000256" key="3">
    <source>
        <dbReference type="ARBA" id="ARBA00023163"/>
    </source>
</evidence>
<evidence type="ECO:0000256" key="1">
    <source>
        <dbReference type="ARBA" id="ARBA00023015"/>
    </source>
</evidence>
<dbReference type="InterPro" id="IPR018060">
    <property type="entry name" value="HTH_AraC"/>
</dbReference>
<reference evidence="5" key="2">
    <citation type="journal article" date="2021" name="Microorganisms">
        <title>Bacterial Dimethylsulfoniopropionate Biosynthesis in the East China Sea.</title>
        <authorList>
            <person name="Liu J."/>
            <person name="Zhang Y."/>
            <person name="Liu J."/>
            <person name="Zhong H."/>
            <person name="Williams B.T."/>
            <person name="Zheng Y."/>
            <person name="Curson A.R.J."/>
            <person name="Sun C."/>
            <person name="Sun H."/>
            <person name="Song D."/>
            <person name="Wagner Mackenzie B."/>
            <person name="Bermejo Martinez A."/>
            <person name="Todd J.D."/>
            <person name="Zhang X.H."/>
        </authorList>
    </citation>
    <scope>NUCLEOTIDE SEQUENCE</scope>
    <source>
        <strain evidence="5">AESS21</strain>
    </source>
</reference>
<gene>
    <name evidence="5" type="ORF">DYI23_13235</name>
</gene>
<dbReference type="InterPro" id="IPR009057">
    <property type="entry name" value="Homeodomain-like_sf"/>
</dbReference>
<organism evidence="5 6">
    <name type="scientific">Roseibium polysiphoniae</name>
    <dbReference type="NCBI Taxonomy" id="2571221"/>
    <lineage>
        <taxon>Bacteria</taxon>
        <taxon>Pseudomonadati</taxon>
        <taxon>Pseudomonadota</taxon>
        <taxon>Alphaproteobacteria</taxon>
        <taxon>Hyphomicrobiales</taxon>
        <taxon>Stappiaceae</taxon>
        <taxon>Roseibium</taxon>
    </lineage>
</organism>
<keyword evidence="1" id="KW-0805">Transcription regulation</keyword>
<dbReference type="PROSITE" id="PS01124">
    <property type="entry name" value="HTH_ARAC_FAMILY_2"/>
    <property type="match status" value="1"/>
</dbReference>
<dbReference type="AlphaFoldDB" id="A0A944CFB0"/>
<dbReference type="RefSeq" id="WP_213216618.1">
    <property type="nucleotide sequence ID" value="NZ_QTKU01000003.1"/>
</dbReference>
<dbReference type="Proteomes" id="UP000705379">
    <property type="component" value="Unassembled WGS sequence"/>
</dbReference>
<dbReference type="Gene3D" id="1.10.10.60">
    <property type="entry name" value="Homeodomain-like"/>
    <property type="match status" value="1"/>
</dbReference>
<reference evidence="5" key="1">
    <citation type="submission" date="2018-08" db="EMBL/GenBank/DDBJ databases">
        <authorList>
            <person name="Jin W."/>
            <person name="Wang H."/>
            <person name="Yang Y."/>
            <person name="Li M."/>
            <person name="Liu J."/>
        </authorList>
    </citation>
    <scope>NUCLEOTIDE SEQUENCE</scope>
    <source>
        <strain evidence="5">AESS21</strain>
    </source>
</reference>
<dbReference type="SUPFAM" id="SSF46689">
    <property type="entry name" value="Homeodomain-like"/>
    <property type="match status" value="1"/>
</dbReference>
<keyword evidence="2" id="KW-0238">DNA-binding</keyword>
<comment type="caution">
    <text evidence="5">The sequence shown here is derived from an EMBL/GenBank/DDBJ whole genome shotgun (WGS) entry which is preliminary data.</text>
</comment>
<accession>A0A944CFB0</accession>
<dbReference type="InterPro" id="IPR032687">
    <property type="entry name" value="AraC-type_N"/>
</dbReference>
<dbReference type="Pfam" id="PF12833">
    <property type="entry name" value="HTH_18"/>
    <property type="match status" value="1"/>
</dbReference>
<keyword evidence="3" id="KW-0804">Transcription</keyword>
<dbReference type="EMBL" id="QTKU01000003">
    <property type="protein sequence ID" value="MBS8261181.1"/>
    <property type="molecule type" value="Genomic_DNA"/>
</dbReference>
<evidence type="ECO:0000313" key="5">
    <source>
        <dbReference type="EMBL" id="MBS8261181.1"/>
    </source>
</evidence>
<dbReference type="SMART" id="SM00342">
    <property type="entry name" value="HTH_ARAC"/>
    <property type="match status" value="1"/>
</dbReference>
<evidence type="ECO:0000256" key="2">
    <source>
        <dbReference type="ARBA" id="ARBA00023125"/>
    </source>
</evidence>
<sequence length="350" mass="39260">MLAPMESEWVIARPLKYLGEAARQNDINWDAALLDCGLDPEDLNDPENHIGVRSALLAFEFFAEKLDNDARVFDVFDQAPVGYESVFDYVFLCASSLREGLRNWARFCPARSNCMTITYQENQHFAVLSFSFPDHFGPYAQFAYGFMGYLCGRIERIGSEGQALVRMEMSAKQPRHSSAFLERHSGQIAFDAEENRILLPLQSLQRVPESADPILFRIVEMAALQELEAVGTPATKTSAIAEKISQGLRAGDCSIEYVASSLGMSNRSLQRALENEGTSYRKVHDDVRRSIAQRYLVDTDIPIKEIAFLLGFSEVSAFSRAVRNWFGLAPRALRRQPSSGMPKPQLSRAP</sequence>
<evidence type="ECO:0000313" key="6">
    <source>
        <dbReference type="Proteomes" id="UP000705379"/>
    </source>
</evidence>
<dbReference type="GO" id="GO:0000976">
    <property type="term" value="F:transcription cis-regulatory region binding"/>
    <property type="evidence" value="ECO:0007669"/>
    <property type="project" value="TreeGrafter"/>
</dbReference>
<dbReference type="GO" id="GO:0005829">
    <property type="term" value="C:cytosol"/>
    <property type="evidence" value="ECO:0007669"/>
    <property type="project" value="TreeGrafter"/>
</dbReference>